<reference evidence="1" key="1">
    <citation type="submission" date="2016-06" db="UniProtKB">
        <authorList>
            <consortium name="WormBaseParasite"/>
        </authorList>
    </citation>
    <scope>IDENTIFICATION</scope>
</reference>
<evidence type="ECO:0000313" key="1">
    <source>
        <dbReference type="WBParaSite" id="SSLN_0000174701-mRNA-1"/>
    </source>
</evidence>
<proteinExistence type="predicted"/>
<accession>A0A183SBT6</accession>
<dbReference type="AlphaFoldDB" id="A0A183SBT6"/>
<dbReference type="WBParaSite" id="SSLN_0000174701-mRNA-1">
    <property type="protein sequence ID" value="SSLN_0000174701-mRNA-1"/>
    <property type="gene ID" value="SSLN_0000174701"/>
</dbReference>
<organism evidence="1">
    <name type="scientific">Schistocephalus solidus</name>
    <name type="common">Tapeworm</name>
    <dbReference type="NCBI Taxonomy" id="70667"/>
    <lineage>
        <taxon>Eukaryota</taxon>
        <taxon>Metazoa</taxon>
        <taxon>Spiralia</taxon>
        <taxon>Lophotrochozoa</taxon>
        <taxon>Platyhelminthes</taxon>
        <taxon>Cestoda</taxon>
        <taxon>Eucestoda</taxon>
        <taxon>Diphyllobothriidea</taxon>
        <taxon>Diphyllobothriidae</taxon>
        <taxon>Schistocephalus</taxon>
    </lineage>
</organism>
<name>A0A183SBT6_SCHSO</name>
<protein>
    <submittedName>
        <fullName evidence="1">Transposase</fullName>
    </submittedName>
</protein>
<sequence length="49" mass="5406">LLMIEVGSDGFASLVVDNAVSNVASRLLSRDLYCPHHQKRKRSTFGFVA</sequence>